<protein>
    <submittedName>
        <fullName evidence="1">Uncharacterized protein</fullName>
    </submittedName>
</protein>
<comment type="caution">
    <text evidence="1">The sequence shown here is derived from an EMBL/GenBank/DDBJ whole genome shotgun (WGS) entry which is preliminary data.</text>
</comment>
<name>A0ABT1RI92_9HYPH</name>
<dbReference type="RefSeq" id="WP_256121422.1">
    <property type="nucleotide sequence ID" value="NZ_WHSB02000027.1"/>
</dbReference>
<reference evidence="1" key="1">
    <citation type="submission" date="2021-07" db="EMBL/GenBank/DDBJ databases">
        <title>Shinella sp. nov., a novel member of the genus Shinella from water.</title>
        <authorList>
            <person name="Deng Y."/>
        </authorList>
    </citation>
    <scope>NUCLEOTIDE SEQUENCE</scope>
    <source>
        <strain evidence="1">CPCC 100929</strain>
    </source>
</reference>
<evidence type="ECO:0000313" key="2">
    <source>
        <dbReference type="Proteomes" id="UP000996601"/>
    </source>
</evidence>
<organism evidence="1 2">
    <name type="scientific">Shinella lacus</name>
    <dbReference type="NCBI Taxonomy" id="2654216"/>
    <lineage>
        <taxon>Bacteria</taxon>
        <taxon>Pseudomonadati</taxon>
        <taxon>Pseudomonadota</taxon>
        <taxon>Alphaproteobacteria</taxon>
        <taxon>Hyphomicrobiales</taxon>
        <taxon>Rhizobiaceae</taxon>
        <taxon>Shinella</taxon>
    </lineage>
</organism>
<accession>A0ABT1RI92</accession>
<sequence length="101" mass="11747">MSNRLFIERTKFTTLDKHGNAVDESWGFRAYDDFATTYNNLYDSLDDIIARSPEELIRTLALDPIAGRSFVRFAHECDKPIFIDDRPVKVPEYLAGMLWKD</sequence>
<dbReference type="EMBL" id="WHSB02000027">
    <property type="protein sequence ID" value="MCQ4634905.1"/>
    <property type="molecule type" value="Genomic_DNA"/>
</dbReference>
<dbReference type="Proteomes" id="UP000996601">
    <property type="component" value="Unassembled WGS sequence"/>
</dbReference>
<evidence type="ECO:0000313" key="1">
    <source>
        <dbReference type="EMBL" id="MCQ4634905.1"/>
    </source>
</evidence>
<proteinExistence type="predicted"/>
<keyword evidence="2" id="KW-1185">Reference proteome</keyword>
<gene>
    <name evidence="1" type="ORF">GB927_033080</name>
</gene>